<dbReference type="Gene3D" id="2.60.40.10">
    <property type="entry name" value="Immunoglobulins"/>
    <property type="match status" value="1"/>
</dbReference>
<feature type="non-terminal residue" evidence="3">
    <location>
        <position position="123"/>
    </location>
</feature>
<gene>
    <name evidence="3" type="ORF">g.54151</name>
</gene>
<evidence type="ECO:0000256" key="1">
    <source>
        <dbReference type="ARBA" id="ARBA00023157"/>
    </source>
</evidence>
<dbReference type="PANTHER" id="PTHR23278:SF19">
    <property type="entry name" value="OBSCURIN"/>
    <property type="match status" value="1"/>
</dbReference>
<dbReference type="PROSITE" id="PS50835">
    <property type="entry name" value="IG_LIKE"/>
    <property type="match status" value="1"/>
</dbReference>
<feature type="non-terminal residue" evidence="3">
    <location>
        <position position="1"/>
    </location>
</feature>
<reference evidence="3" key="1">
    <citation type="submission" date="2015-11" db="EMBL/GenBank/DDBJ databases">
        <title>De novo transcriptome assembly of four potential Pierce s Disease insect vectors from Arizona vineyards.</title>
        <authorList>
            <person name="Tassone E.E."/>
        </authorList>
    </citation>
    <scope>NUCLEOTIDE SEQUENCE</scope>
</reference>
<accession>A0A1B6LX31</accession>
<protein>
    <recommendedName>
        <fullName evidence="2">Ig-like domain-containing protein</fullName>
    </recommendedName>
</protein>
<dbReference type="InterPro" id="IPR007110">
    <property type="entry name" value="Ig-like_dom"/>
</dbReference>
<dbReference type="AlphaFoldDB" id="A0A1B6LX31"/>
<dbReference type="InterPro" id="IPR013783">
    <property type="entry name" value="Ig-like_fold"/>
</dbReference>
<dbReference type="PANTHER" id="PTHR23278">
    <property type="entry name" value="SIDESTEP PROTEIN"/>
    <property type="match status" value="1"/>
</dbReference>
<organism evidence="3">
    <name type="scientific">Graphocephala atropunctata</name>
    <dbReference type="NCBI Taxonomy" id="36148"/>
    <lineage>
        <taxon>Eukaryota</taxon>
        <taxon>Metazoa</taxon>
        <taxon>Ecdysozoa</taxon>
        <taxon>Arthropoda</taxon>
        <taxon>Hexapoda</taxon>
        <taxon>Insecta</taxon>
        <taxon>Pterygota</taxon>
        <taxon>Neoptera</taxon>
        <taxon>Paraneoptera</taxon>
        <taxon>Hemiptera</taxon>
        <taxon>Auchenorrhyncha</taxon>
        <taxon>Membracoidea</taxon>
        <taxon>Cicadellidae</taxon>
        <taxon>Cicadellinae</taxon>
        <taxon>Cicadellini</taxon>
        <taxon>Graphocephala</taxon>
    </lineage>
</organism>
<evidence type="ECO:0000259" key="2">
    <source>
        <dbReference type="PROSITE" id="PS50835"/>
    </source>
</evidence>
<keyword evidence="1" id="KW-1015">Disulfide bond</keyword>
<evidence type="ECO:0000313" key="3">
    <source>
        <dbReference type="EMBL" id="JAT28184.1"/>
    </source>
</evidence>
<name>A0A1B6LX31_9HEMI</name>
<dbReference type="EMBL" id="GEBQ01011793">
    <property type="protein sequence ID" value="JAT28184.1"/>
    <property type="molecule type" value="Transcribed_RNA"/>
</dbReference>
<sequence length="123" mass="13573">FVNVTVIDIHMEDSEGNLITSRTLGPLPEGMPLQLNCISAGGMPTPRVSWWYNLTLLDDSYDVLRDGRVQNTLALDKTEREHLHGVLTCQALNSPFVVPKSTSVSIDLYLGPLDVRLLGDNLP</sequence>
<dbReference type="InterPro" id="IPR013162">
    <property type="entry name" value="CD80_C2-set"/>
</dbReference>
<feature type="domain" description="Ig-like" evidence="2">
    <location>
        <begin position="29"/>
        <end position="105"/>
    </location>
</feature>
<dbReference type="Pfam" id="PF08205">
    <property type="entry name" value="C2-set_2"/>
    <property type="match status" value="1"/>
</dbReference>
<proteinExistence type="predicted"/>
<dbReference type="InterPro" id="IPR036179">
    <property type="entry name" value="Ig-like_dom_sf"/>
</dbReference>
<dbReference type="SUPFAM" id="SSF48726">
    <property type="entry name" value="Immunoglobulin"/>
    <property type="match status" value="1"/>
</dbReference>